<dbReference type="GO" id="GO:0016887">
    <property type="term" value="F:ATP hydrolysis activity"/>
    <property type="evidence" value="ECO:0007669"/>
    <property type="project" value="InterPro"/>
</dbReference>
<keyword evidence="2" id="KW-0813">Transport</keyword>
<sequence>MNAVSCRGLRFAYGPRGVDLEVAAGEMVALVGVNGAGKTTTMELLIGHRRPAGGTIRVLGRDPYAERRRLATEVGVVPQDSGLAPDLTVAQTLRLWLRLHRRPVGGDLLGAVGLEHRAGMRVRQLSGGERRRLDLAVALCGRPRLLLLDEPTSGLDPDARARTWKLLREHRDAGTSILVSTHYPEEAAGLADRIVVMDGGALR</sequence>
<evidence type="ECO:0000313" key="7">
    <source>
        <dbReference type="EMBL" id="MBB3101373.1"/>
    </source>
</evidence>
<feature type="domain" description="ABC transporter" evidence="6">
    <location>
        <begin position="4"/>
        <end position="203"/>
    </location>
</feature>
<dbReference type="SMART" id="SM00382">
    <property type="entry name" value="AAA"/>
    <property type="match status" value="1"/>
</dbReference>
<dbReference type="InterPro" id="IPR050763">
    <property type="entry name" value="ABC_transporter_ATP-binding"/>
</dbReference>
<proteinExistence type="predicted"/>
<dbReference type="PROSITE" id="PS00211">
    <property type="entry name" value="ABC_TRANSPORTER_1"/>
    <property type="match status" value="1"/>
</dbReference>
<evidence type="ECO:0000256" key="3">
    <source>
        <dbReference type="ARBA" id="ARBA00022741"/>
    </source>
</evidence>
<name>A0A7W5AS05_9ACTN</name>
<dbReference type="GO" id="GO:0005886">
    <property type="term" value="C:plasma membrane"/>
    <property type="evidence" value="ECO:0007669"/>
    <property type="project" value="UniProtKB-SubCell"/>
</dbReference>
<evidence type="ECO:0000313" key="8">
    <source>
        <dbReference type="Proteomes" id="UP000590749"/>
    </source>
</evidence>
<dbReference type="SUPFAM" id="SSF52540">
    <property type="entry name" value="P-loop containing nucleoside triphosphate hydrolases"/>
    <property type="match status" value="1"/>
</dbReference>
<dbReference type="RefSeq" id="WP_183227795.1">
    <property type="nucleotide sequence ID" value="NZ_BMPW01000038.1"/>
</dbReference>
<dbReference type="Pfam" id="PF00005">
    <property type="entry name" value="ABC_tran"/>
    <property type="match status" value="1"/>
</dbReference>
<accession>A0A7W5AS05</accession>
<dbReference type="InterPro" id="IPR003593">
    <property type="entry name" value="AAA+_ATPase"/>
</dbReference>
<evidence type="ECO:0000256" key="4">
    <source>
        <dbReference type="ARBA" id="ARBA00022840"/>
    </source>
</evidence>
<dbReference type="PANTHER" id="PTHR42711">
    <property type="entry name" value="ABC TRANSPORTER ATP-BINDING PROTEIN"/>
    <property type="match status" value="1"/>
</dbReference>
<evidence type="ECO:0000256" key="2">
    <source>
        <dbReference type="ARBA" id="ARBA00022448"/>
    </source>
</evidence>
<keyword evidence="4 7" id="KW-0067">ATP-binding</keyword>
<dbReference type="InterPro" id="IPR003439">
    <property type="entry name" value="ABC_transporter-like_ATP-bd"/>
</dbReference>
<evidence type="ECO:0000256" key="1">
    <source>
        <dbReference type="ARBA" id="ARBA00004202"/>
    </source>
</evidence>
<dbReference type="AlphaFoldDB" id="A0A7W5AS05"/>
<dbReference type="PANTHER" id="PTHR42711:SF17">
    <property type="entry name" value="ABC TRANSPORTER ATP-BINDING PROTEIN"/>
    <property type="match status" value="1"/>
</dbReference>
<dbReference type="Proteomes" id="UP000590749">
    <property type="component" value="Unassembled WGS sequence"/>
</dbReference>
<comment type="subcellular location">
    <subcellularLocation>
        <location evidence="1">Cell membrane</location>
        <topology evidence="1">Peripheral membrane protein</topology>
    </subcellularLocation>
</comment>
<dbReference type="GO" id="GO:0046677">
    <property type="term" value="P:response to antibiotic"/>
    <property type="evidence" value="ECO:0007669"/>
    <property type="project" value="UniProtKB-KW"/>
</dbReference>
<reference evidence="7 8" key="1">
    <citation type="submission" date="2020-08" db="EMBL/GenBank/DDBJ databases">
        <title>Genomic Encyclopedia of Type Strains, Phase III (KMG-III): the genomes of soil and plant-associated and newly described type strains.</title>
        <authorList>
            <person name="Whitman W."/>
        </authorList>
    </citation>
    <scope>NUCLEOTIDE SEQUENCE [LARGE SCALE GENOMIC DNA]</scope>
    <source>
        <strain evidence="7 8">CECT 3287</strain>
    </source>
</reference>
<dbReference type="InterPro" id="IPR027417">
    <property type="entry name" value="P-loop_NTPase"/>
</dbReference>
<comment type="caution">
    <text evidence="7">The sequence shown here is derived from an EMBL/GenBank/DDBJ whole genome shotgun (WGS) entry which is preliminary data.</text>
</comment>
<dbReference type="PROSITE" id="PS50893">
    <property type="entry name" value="ABC_TRANSPORTER_2"/>
    <property type="match status" value="1"/>
</dbReference>
<organism evidence="7 8">
    <name type="scientific">Actinoplanes campanulatus</name>
    <dbReference type="NCBI Taxonomy" id="113559"/>
    <lineage>
        <taxon>Bacteria</taxon>
        <taxon>Bacillati</taxon>
        <taxon>Actinomycetota</taxon>
        <taxon>Actinomycetes</taxon>
        <taxon>Micromonosporales</taxon>
        <taxon>Micromonosporaceae</taxon>
        <taxon>Actinoplanes</taxon>
    </lineage>
</organism>
<dbReference type="Gene3D" id="3.40.50.300">
    <property type="entry name" value="P-loop containing nucleotide triphosphate hydrolases"/>
    <property type="match status" value="1"/>
</dbReference>
<evidence type="ECO:0000256" key="5">
    <source>
        <dbReference type="ARBA" id="ARBA00023251"/>
    </source>
</evidence>
<dbReference type="EMBL" id="JACHXF010000037">
    <property type="protein sequence ID" value="MBB3101373.1"/>
    <property type="molecule type" value="Genomic_DNA"/>
</dbReference>
<dbReference type="InterPro" id="IPR017871">
    <property type="entry name" value="ABC_transporter-like_CS"/>
</dbReference>
<keyword evidence="8" id="KW-1185">Reference proteome</keyword>
<evidence type="ECO:0000259" key="6">
    <source>
        <dbReference type="PROSITE" id="PS50893"/>
    </source>
</evidence>
<keyword evidence="3" id="KW-0547">Nucleotide-binding</keyword>
<protein>
    <submittedName>
        <fullName evidence="7">ABC-2 type transport system ATP-binding protein</fullName>
    </submittedName>
</protein>
<gene>
    <name evidence="7" type="ORF">FHR83_009102</name>
</gene>
<dbReference type="GO" id="GO:0005524">
    <property type="term" value="F:ATP binding"/>
    <property type="evidence" value="ECO:0007669"/>
    <property type="project" value="UniProtKB-KW"/>
</dbReference>
<keyword evidence="5" id="KW-0046">Antibiotic resistance</keyword>
<dbReference type="CDD" id="cd03230">
    <property type="entry name" value="ABC_DR_subfamily_A"/>
    <property type="match status" value="1"/>
</dbReference>